<keyword evidence="1" id="KW-0812">Transmembrane</keyword>
<gene>
    <name evidence="2" type="ORF">DU500_01290</name>
</gene>
<reference evidence="2 3" key="1">
    <citation type="submission" date="2018-07" db="EMBL/GenBank/DDBJ databases">
        <title>Genome sequences of Haloplanus sp. CBA1113.</title>
        <authorList>
            <person name="Kim Y.B."/>
            <person name="Roh S.W."/>
        </authorList>
    </citation>
    <scope>NUCLEOTIDE SEQUENCE [LARGE SCALE GENOMIC DNA]</scope>
    <source>
        <strain evidence="2 3">CBA1113</strain>
    </source>
</reference>
<keyword evidence="1" id="KW-0472">Membrane</keyword>
<name>A0A345DYZ4_9EURY</name>
<dbReference type="KEGG" id="haj:DU500_01290"/>
<feature type="transmembrane region" description="Helical" evidence="1">
    <location>
        <begin position="12"/>
        <end position="32"/>
    </location>
</feature>
<keyword evidence="1" id="KW-1133">Transmembrane helix</keyword>
<evidence type="ECO:0000313" key="2">
    <source>
        <dbReference type="EMBL" id="AXG05166.1"/>
    </source>
</evidence>
<sequence>MALPLGSRDIVPLFGALVVGFALFLVVGYLALFDVATFDSDLVLVEIGVVVGYVGARVAGEWVA</sequence>
<protein>
    <submittedName>
        <fullName evidence="2">Uncharacterized protein</fullName>
    </submittedName>
</protein>
<evidence type="ECO:0000313" key="3">
    <source>
        <dbReference type="Proteomes" id="UP000253273"/>
    </source>
</evidence>
<accession>A0A345DYZ4</accession>
<proteinExistence type="predicted"/>
<organism evidence="2 3">
    <name type="scientific">Haloplanus rubicundus</name>
    <dbReference type="NCBI Taxonomy" id="1547898"/>
    <lineage>
        <taxon>Archaea</taxon>
        <taxon>Methanobacteriati</taxon>
        <taxon>Methanobacteriota</taxon>
        <taxon>Stenosarchaea group</taxon>
        <taxon>Halobacteria</taxon>
        <taxon>Halobacteriales</taxon>
        <taxon>Haloferacaceae</taxon>
        <taxon>Haloplanus</taxon>
    </lineage>
</organism>
<dbReference type="Proteomes" id="UP000253273">
    <property type="component" value="Chromosome"/>
</dbReference>
<dbReference type="AlphaFoldDB" id="A0A345DYZ4"/>
<keyword evidence="3" id="KW-1185">Reference proteome</keyword>
<dbReference type="EMBL" id="CP031150">
    <property type="protein sequence ID" value="AXG05166.1"/>
    <property type="molecule type" value="Genomic_DNA"/>
</dbReference>
<dbReference type="GeneID" id="37281977"/>
<evidence type="ECO:0000256" key="1">
    <source>
        <dbReference type="SAM" id="Phobius"/>
    </source>
</evidence>
<dbReference type="RefSeq" id="WP_114584318.1">
    <property type="nucleotide sequence ID" value="NZ_CP031150.1"/>
</dbReference>